<dbReference type="EMBL" id="LYRP01000001">
    <property type="protein sequence ID" value="OAT78529.1"/>
    <property type="molecule type" value="Genomic_DNA"/>
</dbReference>
<organism evidence="2 3">
    <name type="scientific">Mangrovibacter phragmitis</name>
    <dbReference type="NCBI Taxonomy" id="1691903"/>
    <lineage>
        <taxon>Bacteria</taxon>
        <taxon>Pseudomonadati</taxon>
        <taxon>Pseudomonadota</taxon>
        <taxon>Gammaproteobacteria</taxon>
        <taxon>Enterobacterales</taxon>
        <taxon>Enterobacteriaceae</taxon>
        <taxon>Mangrovibacter</taxon>
    </lineage>
</organism>
<evidence type="ECO:0000313" key="2">
    <source>
        <dbReference type="EMBL" id="OAT78529.1"/>
    </source>
</evidence>
<dbReference type="STRING" id="1691903.A9B99_02020"/>
<dbReference type="SUPFAM" id="SSF56281">
    <property type="entry name" value="Metallo-hydrolase/oxidoreductase"/>
    <property type="match status" value="1"/>
</dbReference>
<sequence>MTWINPWFNDRKAHHRIDGFVNLGSAASHRPGDLDKWRAERKRAKLPHPPVSGYDAFIHTWWQRADFSTEKDGIWWLGHASMLARLNGINILIDPVFSQRASPVSFAGPVRKTPPCTSVSELPPIGAVVISHNHYDHLDSTTIRQLKRTHPQACYFVPLGLGNWFLRRGIQQVVELDWMQSYTWQGLVLTAVPAQHWSMRTPWNRNRSLWCGWVIESDHCRFWFSGDTGYFPQLSDFVLRIGQPDMVALPVGAYAPEWFMHPHHMSPEESVSVWQQIGEPYAIPVHWGVFELGDESIDEPPDKLLQALKNKGEDSKYFQCCRIGQYHELIKNNI</sequence>
<dbReference type="GO" id="GO:0005737">
    <property type="term" value="C:cytoplasm"/>
    <property type="evidence" value="ECO:0007669"/>
    <property type="project" value="TreeGrafter"/>
</dbReference>
<dbReference type="Gene3D" id="3.60.15.10">
    <property type="entry name" value="Ribonuclease Z/Hydroxyacylglutathione hydrolase-like"/>
    <property type="match status" value="1"/>
</dbReference>
<keyword evidence="3" id="KW-1185">Reference proteome</keyword>
<proteinExistence type="predicted"/>
<dbReference type="PANTHER" id="PTHR15032:SF4">
    <property type="entry name" value="N-ACYL-PHOSPHATIDYLETHANOLAMINE-HYDROLYZING PHOSPHOLIPASE D"/>
    <property type="match status" value="1"/>
</dbReference>
<dbReference type="OrthoDB" id="9805728at2"/>
<dbReference type="Proteomes" id="UP000078225">
    <property type="component" value="Unassembled WGS sequence"/>
</dbReference>
<dbReference type="GO" id="GO:0016787">
    <property type="term" value="F:hydrolase activity"/>
    <property type="evidence" value="ECO:0007669"/>
    <property type="project" value="UniProtKB-KW"/>
</dbReference>
<comment type="caution">
    <text evidence="2">The sequence shown here is derived from an EMBL/GenBank/DDBJ whole genome shotgun (WGS) entry which is preliminary data.</text>
</comment>
<evidence type="ECO:0000259" key="1">
    <source>
        <dbReference type="Pfam" id="PF12706"/>
    </source>
</evidence>
<gene>
    <name evidence="2" type="ORF">A9B99_02020</name>
</gene>
<feature type="domain" description="Metallo-beta-lactamase" evidence="1">
    <location>
        <begin position="90"/>
        <end position="287"/>
    </location>
</feature>
<dbReference type="InterPro" id="IPR001279">
    <property type="entry name" value="Metallo-B-lactamas"/>
</dbReference>
<reference evidence="3" key="1">
    <citation type="submission" date="2016-05" db="EMBL/GenBank/DDBJ databases">
        <authorList>
            <person name="Behera P."/>
            <person name="Vaishampayan P."/>
            <person name="Singh N."/>
            <person name="Raina V."/>
            <person name="Suar M."/>
            <person name="Pattnaik A."/>
            <person name="Rastogi G."/>
        </authorList>
    </citation>
    <scope>NUCLEOTIDE SEQUENCE [LARGE SCALE GENOMIC DNA]</scope>
    <source>
        <strain evidence="3">MP23</strain>
    </source>
</reference>
<dbReference type="Pfam" id="PF12706">
    <property type="entry name" value="Lactamase_B_2"/>
    <property type="match status" value="1"/>
</dbReference>
<keyword evidence="2" id="KW-0378">Hydrolase</keyword>
<protein>
    <submittedName>
        <fullName evidence="2">MBL fold metallo-hydrolase</fullName>
    </submittedName>
</protein>
<dbReference type="AlphaFoldDB" id="A0A1B7L823"/>
<dbReference type="InterPro" id="IPR036866">
    <property type="entry name" value="RibonucZ/Hydroxyglut_hydro"/>
</dbReference>
<accession>A0A1B7L823</accession>
<dbReference type="RefSeq" id="WP_064594119.1">
    <property type="nucleotide sequence ID" value="NZ_CP134782.1"/>
</dbReference>
<dbReference type="PANTHER" id="PTHR15032">
    <property type="entry name" value="N-ACYL-PHOSPHATIDYLETHANOLAMINE-HYDROLYZING PHOSPHOLIPASE D"/>
    <property type="match status" value="1"/>
</dbReference>
<evidence type="ECO:0000313" key="3">
    <source>
        <dbReference type="Proteomes" id="UP000078225"/>
    </source>
</evidence>
<name>A0A1B7L823_9ENTR</name>